<dbReference type="GO" id="GO:0008289">
    <property type="term" value="F:lipid binding"/>
    <property type="evidence" value="ECO:0007669"/>
    <property type="project" value="InterPro"/>
</dbReference>
<proteinExistence type="predicted"/>
<evidence type="ECO:0000256" key="8">
    <source>
        <dbReference type="ARBA" id="ARBA00022832"/>
    </source>
</evidence>
<name>A0A556V3P6_BAGYA</name>
<dbReference type="GO" id="GO:0006637">
    <property type="term" value="P:acyl-CoA metabolic process"/>
    <property type="evidence" value="ECO:0007669"/>
    <property type="project" value="TreeGrafter"/>
</dbReference>
<protein>
    <submittedName>
        <fullName evidence="11">Acyl-coenzyme A thioesterase 11</fullName>
    </submittedName>
</protein>
<dbReference type="FunFam" id="3.10.129.10:FF:000020">
    <property type="entry name" value="Acyl-coenzyme A thioesterase 11"/>
    <property type="match status" value="1"/>
</dbReference>
<organism evidence="11 12">
    <name type="scientific">Bagarius yarrelli</name>
    <name type="common">Goonch</name>
    <name type="synonym">Bagrus yarrelli</name>
    <dbReference type="NCBI Taxonomy" id="175774"/>
    <lineage>
        <taxon>Eukaryota</taxon>
        <taxon>Metazoa</taxon>
        <taxon>Chordata</taxon>
        <taxon>Craniata</taxon>
        <taxon>Vertebrata</taxon>
        <taxon>Euteleostomi</taxon>
        <taxon>Actinopterygii</taxon>
        <taxon>Neopterygii</taxon>
        <taxon>Teleostei</taxon>
        <taxon>Ostariophysi</taxon>
        <taxon>Siluriformes</taxon>
        <taxon>Sisoridae</taxon>
        <taxon>Sisorinae</taxon>
        <taxon>Bagarius</taxon>
    </lineage>
</organism>
<dbReference type="SUPFAM" id="SSF54637">
    <property type="entry name" value="Thioesterase/thiol ester dehydrase-isomerase"/>
    <property type="match status" value="2"/>
</dbReference>
<evidence type="ECO:0000256" key="3">
    <source>
        <dbReference type="ARBA" id="ARBA00004872"/>
    </source>
</evidence>
<feature type="domain" description="HotDog ACOT-type" evidence="10">
    <location>
        <begin position="28"/>
        <end position="140"/>
    </location>
</feature>
<evidence type="ECO:0000256" key="9">
    <source>
        <dbReference type="ARBA" id="ARBA00023098"/>
    </source>
</evidence>
<dbReference type="Gene3D" id="3.10.129.10">
    <property type="entry name" value="Hotdog Thioesterase"/>
    <property type="match status" value="2"/>
</dbReference>
<dbReference type="GO" id="GO:0005829">
    <property type="term" value="C:cytosol"/>
    <property type="evidence" value="ECO:0007669"/>
    <property type="project" value="TreeGrafter"/>
</dbReference>
<dbReference type="InterPro" id="IPR023393">
    <property type="entry name" value="START-like_dom_sf"/>
</dbReference>
<dbReference type="Pfam" id="PF03061">
    <property type="entry name" value="4HBT"/>
    <property type="match status" value="2"/>
</dbReference>
<dbReference type="GO" id="GO:0052816">
    <property type="term" value="F:long-chain fatty acyl-CoA hydrolase activity"/>
    <property type="evidence" value="ECO:0007669"/>
    <property type="project" value="TreeGrafter"/>
</dbReference>
<dbReference type="OrthoDB" id="3184331at2759"/>
<comment type="pathway">
    <text evidence="3">Lipid metabolism; fatty acid metabolism.</text>
</comment>
<reference evidence="11 12" key="1">
    <citation type="journal article" date="2019" name="Genome Biol. Evol.">
        <title>Whole-Genome Sequencing of the Giant Devil Catfish, Bagarius yarrelli.</title>
        <authorList>
            <person name="Jiang W."/>
            <person name="Lv Y."/>
            <person name="Cheng L."/>
            <person name="Yang K."/>
            <person name="Chao B."/>
            <person name="Wang X."/>
            <person name="Li Y."/>
            <person name="Pan X."/>
            <person name="You X."/>
            <person name="Zhang Y."/>
            <person name="Yang J."/>
            <person name="Li J."/>
            <person name="Zhang X."/>
            <person name="Liu S."/>
            <person name="Sun C."/>
            <person name="Yang J."/>
            <person name="Shi Q."/>
        </authorList>
    </citation>
    <scope>NUCLEOTIDE SEQUENCE [LARGE SCALE GENOMIC DNA]</scope>
    <source>
        <strain evidence="11">JWS20170419001</strain>
        <tissue evidence="11">Muscle</tissue>
    </source>
</reference>
<keyword evidence="7" id="KW-0378">Hydrolase</keyword>
<keyword evidence="6" id="KW-0677">Repeat</keyword>
<dbReference type="CDD" id="cd03442">
    <property type="entry name" value="BFIT_BACH"/>
    <property type="match status" value="2"/>
</dbReference>
<dbReference type="Pfam" id="PF01852">
    <property type="entry name" value="START"/>
    <property type="match status" value="1"/>
</dbReference>
<evidence type="ECO:0000256" key="5">
    <source>
        <dbReference type="ARBA" id="ARBA00022490"/>
    </source>
</evidence>
<dbReference type="FunFam" id="3.10.129.10:FF:000011">
    <property type="entry name" value="Acyl-coenzyme A thioesterase 11"/>
    <property type="match status" value="1"/>
</dbReference>
<dbReference type="Gene3D" id="3.30.530.20">
    <property type="match status" value="2"/>
</dbReference>
<comment type="caution">
    <text evidence="11">The sequence shown here is derived from an EMBL/GenBank/DDBJ whole genome shotgun (WGS) entry which is preliminary data.</text>
</comment>
<dbReference type="UniPathway" id="UPA00199"/>
<keyword evidence="12" id="KW-1185">Reference proteome</keyword>
<dbReference type="InterPro" id="IPR002913">
    <property type="entry name" value="START_lipid-bd_dom"/>
</dbReference>
<dbReference type="GO" id="GO:0006631">
    <property type="term" value="P:fatty acid metabolic process"/>
    <property type="evidence" value="ECO:0007669"/>
    <property type="project" value="UniProtKB-UniPathway"/>
</dbReference>
<evidence type="ECO:0000313" key="12">
    <source>
        <dbReference type="Proteomes" id="UP000319801"/>
    </source>
</evidence>
<evidence type="ECO:0000256" key="7">
    <source>
        <dbReference type="ARBA" id="ARBA00022801"/>
    </source>
</evidence>
<keyword evidence="5" id="KW-0963">Cytoplasm</keyword>
<keyword evidence="8" id="KW-0276">Fatty acid metabolism</keyword>
<dbReference type="AlphaFoldDB" id="A0A556V3P6"/>
<sequence length="480" mass="54525">MFFHTQVKKMAEMDEPDLVMEDGRVYRNPTEMKMSQIILPCHANHRKELSVGQLLKWMDSTACLSAERHAGCPCVTASVDDIHFEHTISVGQVVNIKAKVNRAFNSSMEVGIVVSCEDLYSNLHWKVCQAFATFVARQSGKHKVQLKPLVPYTHREKLEYSVAAERRRMRLLHVEIMKDLLSDINIETSAGESACEDQDDDEEEEVLSEKTRVESVELALPTHANHQVNTFGGQIMAWMENVATIAASRLCHAHPTLRTIDMFHFRGPSQVGDRVILKAIVNNTFKNSMEVGVCAEAYQGEEPLRHINSAFMTFEVLDEEGRPRPLPRIRPEPLVYLSYNNVFALKILAARNNWVLSSKRNNVSLYTLEENQCLCVRVESEMNVPAERAFLLLSDLSRRPEWDKHYQQCKLIMPVDEDDMIYHVLAPSISYYNQTNPGVLPYIATDIAGLSSRFCSIFLSCSQYLINNRVGHPVISTVPV</sequence>
<dbReference type="Proteomes" id="UP000319801">
    <property type="component" value="Unassembled WGS sequence"/>
</dbReference>
<dbReference type="InterPro" id="IPR006683">
    <property type="entry name" value="Thioestr_dom"/>
</dbReference>
<keyword evidence="4" id="KW-0719">Serine esterase</keyword>
<evidence type="ECO:0000259" key="10">
    <source>
        <dbReference type="PROSITE" id="PS51770"/>
    </source>
</evidence>
<dbReference type="PANTHER" id="PTHR11049">
    <property type="entry name" value="ACYL COENZYME A THIOESTER HYDROLASE"/>
    <property type="match status" value="1"/>
</dbReference>
<evidence type="ECO:0000256" key="6">
    <source>
        <dbReference type="ARBA" id="ARBA00022737"/>
    </source>
</evidence>
<comment type="subcellular location">
    <subcellularLocation>
        <location evidence="2">Cytoplasm</location>
    </subcellularLocation>
</comment>
<accession>A0A556V3P6</accession>
<keyword evidence="9" id="KW-0443">Lipid metabolism</keyword>
<dbReference type="InterPro" id="IPR033120">
    <property type="entry name" value="HOTDOG_ACOT"/>
</dbReference>
<dbReference type="PROSITE" id="PS51770">
    <property type="entry name" value="HOTDOG_ACOT"/>
    <property type="match status" value="2"/>
</dbReference>
<dbReference type="InterPro" id="IPR040170">
    <property type="entry name" value="Cytosol_ACT"/>
</dbReference>
<dbReference type="InterPro" id="IPR029069">
    <property type="entry name" value="HotDog_dom_sf"/>
</dbReference>
<dbReference type="GO" id="GO:0052689">
    <property type="term" value="F:carboxylic ester hydrolase activity"/>
    <property type="evidence" value="ECO:0007669"/>
    <property type="project" value="UniProtKB-KW"/>
</dbReference>
<dbReference type="SUPFAM" id="SSF55961">
    <property type="entry name" value="Bet v1-like"/>
    <property type="match status" value="1"/>
</dbReference>
<evidence type="ECO:0000256" key="1">
    <source>
        <dbReference type="ARBA" id="ARBA00000295"/>
    </source>
</evidence>
<dbReference type="PANTHER" id="PTHR11049:SF1">
    <property type="entry name" value="ACYL-COENZYME A THIOESTERASE 11"/>
    <property type="match status" value="1"/>
</dbReference>
<evidence type="ECO:0000256" key="4">
    <source>
        <dbReference type="ARBA" id="ARBA00022487"/>
    </source>
</evidence>
<evidence type="ECO:0000256" key="2">
    <source>
        <dbReference type="ARBA" id="ARBA00004496"/>
    </source>
</evidence>
<dbReference type="EMBL" id="VCAZ01000110">
    <property type="protein sequence ID" value="TST47747.1"/>
    <property type="molecule type" value="Genomic_DNA"/>
</dbReference>
<comment type="catalytic activity">
    <reaction evidence="1">
        <text>butanoyl-CoA + H2O = butanoate + CoA + H(+)</text>
        <dbReference type="Rhea" id="RHEA:40111"/>
        <dbReference type="ChEBI" id="CHEBI:15377"/>
        <dbReference type="ChEBI" id="CHEBI:15378"/>
        <dbReference type="ChEBI" id="CHEBI:17968"/>
        <dbReference type="ChEBI" id="CHEBI:57287"/>
        <dbReference type="ChEBI" id="CHEBI:57371"/>
    </reaction>
    <physiologicalReaction direction="left-to-right" evidence="1">
        <dbReference type="Rhea" id="RHEA:40112"/>
    </physiologicalReaction>
</comment>
<gene>
    <name evidence="11" type="ORF">Baya_12590</name>
</gene>
<feature type="domain" description="HotDog ACOT-type" evidence="10">
    <location>
        <begin position="209"/>
        <end position="320"/>
    </location>
</feature>
<evidence type="ECO:0000313" key="11">
    <source>
        <dbReference type="EMBL" id="TST47747.1"/>
    </source>
</evidence>